<evidence type="ECO:0000256" key="1">
    <source>
        <dbReference type="ARBA" id="ARBA00001938"/>
    </source>
</evidence>
<dbReference type="EMBL" id="CAEZSC010000055">
    <property type="protein sequence ID" value="CAB4538330.1"/>
    <property type="molecule type" value="Genomic_DNA"/>
</dbReference>
<dbReference type="PANTHER" id="PTHR43178">
    <property type="entry name" value="DIHYDROLIPOAMIDE ACETYLTRANSFERASE COMPONENT OF PYRUVATE DEHYDROGENASE COMPLEX"/>
    <property type="match status" value="1"/>
</dbReference>
<dbReference type="EMBL" id="CAFBNS010000125">
    <property type="protein sequence ID" value="CAB4963806.1"/>
    <property type="molecule type" value="Genomic_DNA"/>
</dbReference>
<dbReference type="PANTHER" id="PTHR43178:SF5">
    <property type="entry name" value="LIPOAMIDE ACYLTRANSFERASE COMPONENT OF BRANCHED-CHAIN ALPHA-KETO ACID DEHYDROGENASE COMPLEX, MITOCHONDRIAL"/>
    <property type="match status" value="1"/>
</dbReference>
<evidence type="ECO:0000313" key="7">
    <source>
        <dbReference type="EMBL" id="CAB4590965.1"/>
    </source>
</evidence>
<dbReference type="GO" id="GO:0016407">
    <property type="term" value="F:acetyltransferase activity"/>
    <property type="evidence" value="ECO:0007669"/>
    <property type="project" value="TreeGrafter"/>
</dbReference>
<organism evidence="8">
    <name type="scientific">freshwater metagenome</name>
    <dbReference type="NCBI Taxonomy" id="449393"/>
    <lineage>
        <taxon>unclassified sequences</taxon>
        <taxon>metagenomes</taxon>
        <taxon>ecological metagenomes</taxon>
    </lineage>
</organism>
<dbReference type="GO" id="GO:0031405">
    <property type="term" value="F:lipoic acid binding"/>
    <property type="evidence" value="ECO:0007669"/>
    <property type="project" value="TreeGrafter"/>
</dbReference>
<evidence type="ECO:0000256" key="3">
    <source>
        <dbReference type="ARBA" id="ARBA00022823"/>
    </source>
</evidence>
<keyword evidence="2" id="KW-0808">Transferase</keyword>
<evidence type="ECO:0000313" key="6">
    <source>
        <dbReference type="EMBL" id="CAB4538330.1"/>
    </source>
</evidence>
<evidence type="ECO:0000313" key="11">
    <source>
        <dbReference type="EMBL" id="CAB4963806.1"/>
    </source>
</evidence>
<keyword evidence="4" id="KW-0012">Acyltransferase</keyword>
<dbReference type="EMBL" id="CAEZYL010000090">
    <property type="protein sequence ID" value="CAB4729726.1"/>
    <property type="molecule type" value="Genomic_DNA"/>
</dbReference>
<evidence type="ECO:0000313" key="10">
    <source>
        <dbReference type="EMBL" id="CAB4893877.1"/>
    </source>
</evidence>
<dbReference type="CDD" id="cd06849">
    <property type="entry name" value="lipoyl_domain"/>
    <property type="match status" value="1"/>
</dbReference>
<protein>
    <submittedName>
        <fullName evidence="8">Unannotated protein</fullName>
    </submittedName>
</protein>
<feature type="domain" description="Lipoyl-binding" evidence="5">
    <location>
        <begin position="2"/>
        <end position="77"/>
    </location>
</feature>
<dbReference type="Pfam" id="PF00364">
    <property type="entry name" value="Biotin_lipoyl"/>
    <property type="match status" value="1"/>
</dbReference>
<keyword evidence="3" id="KW-0450">Lipoyl</keyword>
<dbReference type="InterPro" id="IPR011053">
    <property type="entry name" value="Single_hybrid_motif"/>
</dbReference>
<evidence type="ECO:0000313" key="8">
    <source>
        <dbReference type="EMBL" id="CAB4618311.1"/>
    </source>
</evidence>
<dbReference type="GO" id="GO:0005739">
    <property type="term" value="C:mitochondrion"/>
    <property type="evidence" value="ECO:0007669"/>
    <property type="project" value="TreeGrafter"/>
</dbReference>
<dbReference type="EMBL" id="CAEZUD010000031">
    <property type="protein sequence ID" value="CAB4590965.1"/>
    <property type="molecule type" value="Genomic_DNA"/>
</dbReference>
<dbReference type="AlphaFoldDB" id="A0A6J6HW19"/>
<reference evidence="8" key="1">
    <citation type="submission" date="2020-05" db="EMBL/GenBank/DDBJ databases">
        <authorList>
            <person name="Chiriac C."/>
            <person name="Salcher M."/>
            <person name="Ghai R."/>
            <person name="Kavagutti S V."/>
        </authorList>
    </citation>
    <scope>NUCLEOTIDE SEQUENCE</scope>
</reference>
<proteinExistence type="predicted"/>
<name>A0A6J6HW19_9ZZZZ</name>
<comment type="cofactor">
    <cofactor evidence="1">
        <name>(R)-lipoate</name>
        <dbReference type="ChEBI" id="CHEBI:83088"/>
    </cofactor>
</comment>
<dbReference type="InterPro" id="IPR000089">
    <property type="entry name" value="Biotin_lipoyl"/>
</dbReference>
<evidence type="ECO:0000313" key="9">
    <source>
        <dbReference type="EMBL" id="CAB4729726.1"/>
    </source>
</evidence>
<evidence type="ECO:0000256" key="2">
    <source>
        <dbReference type="ARBA" id="ARBA00022679"/>
    </source>
</evidence>
<dbReference type="PROSITE" id="PS00189">
    <property type="entry name" value="LIPOYL"/>
    <property type="match status" value="1"/>
</dbReference>
<dbReference type="InterPro" id="IPR050743">
    <property type="entry name" value="2-oxoacid_DH_E2_comp"/>
</dbReference>
<dbReference type="EMBL" id="CAFBPI010000018">
    <property type="protein sequence ID" value="CAB5010682.1"/>
    <property type="molecule type" value="Genomic_DNA"/>
</dbReference>
<accession>A0A6J6HW19</accession>
<dbReference type="Gene3D" id="2.40.50.100">
    <property type="match status" value="1"/>
</dbReference>
<evidence type="ECO:0000313" key="12">
    <source>
        <dbReference type="EMBL" id="CAB5010682.1"/>
    </source>
</evidence>
<dbReference type="EMBL" id="CAEZUY010000090">
    <property type="protein sequence ID" value="CAB4618311.1"/>
    <property type="molecule type" value="Genomic_DNA"/>
</dbReference>
<evidence type="ECO:0000256" key="4">
    <source>
        <dbReference type="ARBA" id="ARBA00023315"/>
    </source>
</evidence>
<dbReference type="SUPFAM" id="SSF51230">
    <property type="entry name" value="Single hybrid motif"/>
    <property type="match status" value="1"/>
</dbReference>
<dbReference type="EMBL" id="CAFBME010000042">
    <property type="protein sequence ID" value="CAB4893877.1"/>
    <property type="molecule type" value="Genomic_DNA"/>
</dbReference>
<gene>
    <name evidence="6" type="ORF">UFOPK1380_00898</name>
    <name evidence="7" type="ORF">UFOPK1778_00695</name>
    <name evidence="8" type="ORF">UFOPK1863_00866</name>
    <name evidence="9" type="ORF">UFOPK2689_01097</name>
    <name evidence="10" type="ORF">UFOPK3555_00538</name>
    <name evidence="11" type="ORF">UFOPK3874_00722</name>
    <name evidence="12" type="ORF">UFOPK4095_00450</name>
</gene>
<sequence>MKMTIKMPRVGDTVDEVYLVSWNKAAGDVIAVGDSLMEVETDKANVDVPSPVAGKLVEIFFKNGDEIKTGDPIAICESE</sequence>
<evidence type="ECO:0000259" key="5">
    <source>
        <dbReference type="PROSITE" id="PS50968"/>
    </source>
</evidence>
<dbReference type="InterPro" id="IPR003016">
    <property type="entry name" value="2-oxoA_DH_lipoyl-BS"/>
</dbReference>
<dbReference type="PROSITE" id="PS50968">
    <property type="entry name" value="BIOTINYL_LIPOYL"/>
    <property type="match status" value="1"/>
</dbReference>